<dbReference type="PANTHER" id="PTHR23155">
    <property type="entry name" value="DISEASE RESISTANCE PROTEIN RP"/>
    <property type="match status" value="1"/>
</dbReference>
<name>A0A6A2YFG5_HIBSY</name>
<dbReference type="AlphaFoldDB" id="A0A6A2YFG5"/>
<dbReference type="InterPro" id="IPR055414">
    <property type="entry name" value="LRR_R13L4/SHOC2-like"/>
</dbReference>
<keyword evidence="2" id="KW-0611">Plant defense</keyword>
<sequence>MALAYQDLDPDLRCCLLYMGLFPKSYEIPLRRLYQLWLAEGFVTTTDQVKTPEKLVEEYFEELKCRNMLEVTKLKLNGSPKSCRVPNTIYDILFLDTEKVGFFHFSNSSVLDLEGVYKPVLSDTLGNLPYIKYLGLRRTLLDEVPQSVGDLHHLETLDIKHTFITKLPSIIWMAEKLQHLYMSDINVDLFTLKPSASGSLNNLKILWGLVIKSGSPEKNWMKSLVDLRKLKITCNDATSEVSGSWITRMDKLQSLKLRLLDKFNKPLRLRVEDMQKWKQMSRSQLYLLAKLPDQVDTFDFPEKLEVLTLSMTHLSKDPMKKLGLKQLKVLRLYAQSFLGREMTCDRSGFPQLKVLKLWMLYKLNCWTVEQGAMPMLREVEIRSCKNLKKHNGLEKVEALKELTLTNMAEDFVANVERSMASSNVAIMKNFYFSPSWGISNLERDEYVLLLLKGISDLDELIYSAVTQGISNLERDESVPLLLKGISDLDELIH</sequence>
<dbReference type="InterPro" id="IPR036388">
    <property type="entry name" value="WH-like_DNA-bd_sf"/>
</dbReference>
<dbReference type="Gene3D" id="3.80.10.10">
    <property type="entry name" value="Ribonuclease Inhibitor"/>
    <property type="match status" value="2"/>
</dbReference>
<evidence type="ECO:0000256" key="1">
    <source>
        <dbReference type="ARBA" id="ARBA00022737"/>
    </source>
</evidence>
<feature type="domain" description="Disease resistance R13L4/SHOC-2-like LRR" evidence="4">
    <location>
        <begin position="105"/>
        <end position="406"/>
    </location>
</feature>
<proteinExistence type="predicted"/>
<protein>
    <submittedName>
        <fullName evidence="5">Uncharacterized protein</fullName>
    </submittedName>
</protein>
<dbReference type="Pfam" id="PF23559">
    <property type="entry name" value="WHD_DRP"/>
    <property type="match status" value="1"/>
</dbReference>
<organism evidence="5 6">
    <name type="scientific">Hibiscus syriacus</name>
    <name type="common">Rose of Sharon</name>
    <dbReference type="NCBI Taxonomy" id="106335"/>
    <lineage>
        <taxon>Eukaryota</taxon>
        <taxon>Viridiplantae</taxon>
        <taxon>Streptophyta</taxon>
        <taxon>Embryophyta</taxon>
        <taxon>Tracheophyta</taxon>
        <taxon>Spermatophyta</taxon>
        <taxon>Magnoliopsida</taxon>
        <taxon>eudicotyledons</taxon>
        <taxon>Gunneridae</taxon>
        <taxon>Pentapetalae</taxon>
        <taxon>rosids</taxon>
        <taxon>malvids</taxon>
        <taxon>Malvales</taxon>
        <taxon>Malvaceae</taxon>
        <taxon>Malvoideae</taxon>
        <taxon>Hibiscus</taxon>
    </lineage>
</organism>
<gene>
    <name evidence="5" type="ORF">F3Y22_tig00111440pilonHSYRG00023</name>
</gene>
<evidence type="ECO:0000313" key="6">
    <source>
        <dbReference type="Proteomes" id="UP000436088"/>
    </source>
</evidence>
<dbReference type="Pfam" id="PF23598">
    <property type="entry name" value="LRR_14"/>
    <property type="match status" value="1"/>
</dbReference>
<dbReference type="Proteomes" id="UP000436088">
    <property type="component" value="Unassembled WGS sequence"/>
</dbReference>
<evidence type="ECO:0000313" key="5">
    <source>
        <dbReference type="EMBL" id="KAE8678136.1"/>
    </source>
</evidence>
<evidence type="ECO:0000259" key="4">
    <source>
        <dbReference type="Pfam" id="PF23598"/>
    </source>
</evidence>
<reference evidence="5" key="1">
    <citation type="submission" date="2019-09" db="EMBL/GenBank/DDBJ databases">
        <title>Draft genome information of white flower Hibiscus syriacus.</title>
        <authorList>
            <person name="Kim Y.-M."/>
        </authorList>
    </citation>
    <scope>NUCLEOTIDE SEQUENCE [LARGE SCALE GENOMIC DNA]</scope>
    <source>
        <strain evidence="5">YM2019G1</strain>
    </source>
</reference>
<dbReference type="EMBL" id="VEPZ02001343">
    <property type="protein sequence ID" value="KAE8678136.1"/>
    <property type="molecule type" value="Genomic_DNA"/>
</dbReference>
<dbReference type="InterPro" id="IPR044974">
    <property type="entry name" value="Disease_R_plants"/>
</dbReference>
<keyword evidence="6" id="KW-1185">Reference proteome</keyword>
<dbReference type="FunFam" id="1.10.10.10:FF:000322">
    <property type="entry name" value="Probable disease resistance protein At1g63360"/>
    <property type="match status" value="1"/>
</dbReference>
<feature type="domain" description="Disease resistance protein winged helix" evidence="3">
    <location>
        <begin position="21"/>
        <end position="92"/>
    </location>
</feature>
<dbReference type="SUPFAM" id="SSF52058">
    <property type="entry name" value="L domain-like"/>
    <property type="match status" value="1"/>
</dbReference>
<dbReference type="GO" id="GO:0098542">
    <property type="term" value="P:defense response to other organism"/>
    <property type="evidence" value="ECO:0007669"/>
    <property type="project" value="TreeGrafter"/>
</dbReference>
<evidence type="ECO:0000259" key="3">
    <source>
        <dbReference type="Pfam" id="PF23559"/>
    </source>
</evidence>
<comment type="caution">
    <text evidence="5">The sequence shown here is derived from an EMBL/GenBank/DDBJ whole genome shotgun (WGS) entry which is preliminary data.</text>
</comment>
<keyword evidence="1" id="KW-0677">Repeat</keyword>
<dbReference type="InterPro" id="IPR032675">
    <property type="entry name" value="LRR_dom_sf"/>
</dbReference>
<dbReference type="Gene3D" id="1.10.10.10">
    <property type="entry name" value="Winged helix-like DNA-binding domain superfamily/Winged helix DNA-binding domain"/>
    <property type="match status" value="1"/>
</dbReference>
<evidence type="ECO:0000256" key="2">
    <source>
        <dbReference type="ARBA" id="ARBA00022821"/>
    </source>
</evidence>
<dbReference type="InterPro" id="IPR058922">
    <property type="entry name" value="WHD_DRP"/>
</dbReference>
<accession>A0A6A2YFG5</accession>
<dbReference type="PANTHER" id="PTHR23155:SF955">
    <property type="entry name" value="AAA+ ATPASE DOMAIN-CONTAINING PROTEIN"/>
    <property type="match status" value="1"/>
</dbReference>